<keyword evidence="5" id="KW-0862">Zinc</keyword>
<dbReference type="HOGENOM" id="CLU_011815_0_4_1"/>
<name>R0KV26_NOSB1</name>
<keyword evidence="11" id="KW-1185">Reference proteome</keyword>
<evidence type="ECO:0000313" key="11">
    <source>
        <dbReference type="Proteomes" id="UP000016927"/>
    </source>
</evidence>
<dbReference type="GO" id="GO:0000785">
    <property type="term" value="C:chromatin"/>
    <property type="evidence" value="ECO:0007669"/>
    <property type="project" value="TreeGrafter"/>
</dbReference>
<dbReference type="EMBL" id="KB908949">
    <property type="protein sequence ID" value="EOB14072.1"/>
    <property type="molecule type" value="Genomic_DNA"/>
</dbReference>
<feature type="domain" description="MYST-type HAT" evidence="9">
    <location>
        <begin position="7"/>
        <end position="235"/>
    </location>
</feature>
<dbReference type="AlphaFoldDB" id="R0KV26"/>
<evidence type="ECO:0000259" key="9">
    <source>
        <dbReference type="PROSITE" id="PS51726"/>
    </source>
</evidence>
<protein>
    <recommendedName>
        <fullName evidence="2 8">Histone acetyltransferase</fullName>
        <ecNumber evidence="2 8">2.3.1.48</ecNumber>
    </recommendedName>
</protein>
<comment type="catalytic activity">
    <reaction evidence="8">
        <text>L-lysyl-[protein] + acetyl-CoA = N(6)-acetyl-L-lysyl-[protein] + CoA + H(+)</text>
        <dbReference type="Rhea" id="RHEA:45948"/>
        <dbReference type="Rhea" id="RHEA-COMP:9752"/>
        <dbReference type="Rhea" id="RHEA-COMP:10731"/>
        <dbReference type="ChEBI" id="CHEBI:15378"/>
        <dbReference type="ChEBI" id="CHEBI:29969"/>
        <dbReference type="ChEBI" id="CHEBI:57287"/>
        <dbReference type="ChEBI" id="CHEBI:57288"/>
        <dbReference type="ChEBI" id="CHEBI:61930"/>
        <dbReference type="EC" id="2.3.1.48"/>
    </reaction>
</comment>
<evidence type="ECO:0000256" key="5">
    <source>
        <dbReference type="ARBA" id="ARBA00022833"/>
    </source>
</evidence>
<dbReference type="InterPro" id="IPR036388">
    <property type="entry name" value="WH-like_DNA-bd_sf"/>
</dbReference>
<keyword evidence="4" id="KW-0863">Zinc-finger</keyword>
<accession>R0KV26</accession>
<comment type="subcellular location">
    <subcellularLocation>
        <location evidence="8">Nucleus</location>
    </subcellularLocation>
</comment>
<evidence type="ECO:0000256" key="4">
    <source>
        <dbReference type="ARBA" id="ARBA00022771"/>
    </source>
</evidence>
<evidence type="ECO:0000256" key="6">
    <source>
        <dbReference type="ARBA" id="ARBA00022990"/>
    </source>
</evidence>
<dbReference type="Gene3D" id="1.10.10.10">
    <property type="entry name" value="Winged helix-like DNA-binding domain superfamily/Winged helix DNA-binding domain"/>
    <property type="match status" value="1"/>
</dbReference>
<dbReference type="PANTHER" id="PTHR10615">
    <property type="entry name" value="HISTONE ACETYLTRANSFERASE"/>
    <property type="match status" value="1"/>
</dbReference>
<dbReference type="Proteomes" id="UP000016927">
    <property type="component" value="Unassembled WGS sequence"/>
</dbReference>
<dbReference type="GO" id="GO:0004402">
    <property type="term" value="F:histone acetyltransferase activity"/>
    <property type="evidence" value="ECO:0007669"/>
    <property type="project" value="InterPro"/>
</dbReference>
<keyword evidence="8" id="KW-0539">Nucleus</keyword>
<evidence type="ECO:0000256" key="1">
    <source>
        <dbReference type="ARBA" id="ARBA00010107"/>
    </source>
</evidence>
<dbReference type="InterPro" id="IPR016181">
    <property type="entry name" value="Acyl_CoA_acyltransferase"/>
</dbReference>
<sequence length="235" mass="27402">MTSQLDTQTNNNTNKLITKVLIGNRSFEIKGLYNFSRSDTLFYCGTCLISFDSEKQNERHDLKCKKSILNSEKVHEEGPNVVYKVVGRDNISFCQSLCNLGRCFIENKTLFLEIENYNFYLLFNENSLVGYFSDEILNENHNLSCILILPDKQKMGFGKLLVDLSYKFKKGTPEKPFSVSGSHLYHKYWKNTVRKYLEDHNREYKSIEEISNDLNMTIDDVIIGLENLEMMSMYL</sequence>
<dbReference type="Pfam" id="PF01853">
    <property type="entry name" value="MOZ_SAS"/>
    <property type="match status" value="1"/>
</dbReference>
<proteinExistence type="inferred from homology"/>
<dbReference type="GO" id="GO:0003682">
    <property type="term" value="F:chromatin binding"/>
    <property type="evidence" value="ECO:0007669"/>
    <property type="project" value="TreeGrafter"/>
</dbReference>
<gene>
    <name evidence="10" type="primary">MYST4</name>
    <name evidence="10" type="ORF">NBO_41g0046</name>
</gene>
<organism evidence="10 11">
    <name type="scientific">Nosema bombycis (strain CQ1 / CVCC 102059)</name>
    <name type="common">Microsporidian parasite</name>
    <name type="synonym">Pebrine of silkworm</name>
    <dbReference type="NCBI Taxonomy" id="578461"/>
    <lineage>
        <taxon>Eukaryota</taxon>
        <taxon>Fungi</taxon>
        <taxon>Fungi incertae sedis</taxon>
        <taxon>Microsporidia</taxon>
        <taxon>Nosematidae</taxon>
        <taxon>Nosema</taxon>
    </lineage>
</organism>
<evidence type="ECO:0000256" key="2">
    <source>
        <dbReference type="ARBA" id="ARBA00013184"/>
    </source>
</evidence>
<dbReference type="PANTHER" id="PTHR10615:SF161">
    <property type="entry name" value="HISTONE ACETYLTRANSFERASE KAT7"/>
    <property type="match status" value="1"/>
</dbReference>
<dbReference type="VEuPathDB" id="MicrosporidiaDB:NBO_41g0046"/>
<dbReference type="PROSITE" id="PS51726">
    <property type="entry name" value="MYST_HAT"/>
    <property type="match status" value="1"/>
</dbReference>
<dbReference type="EC" id="2.3.1.48" evidence="2 8"/>
<dbReference type="GO" id="GO:0008270">
    <property type="term" value="F:zinc ion binding"/>
    <property type="evidence" value="ECO:0007669"/>
    <property type="project" value="UniProtKB-KW"/>
</dbReference>
<dbReference type="Gene3D" id="3.40.630.30">
    <property type="match status" value="1"/>
</dbReference>
<dbReference type="InterPro" id="IPR050603">
    <property type="entry name" value="MYST_HAT"/>
</dbReference>
<evidence type="ECO:0000256" key="7">
    <source>
        <dbReference type="PIRSR" id="PIRSR602717-51"/>
    </source>
</evidence>
<feature type="active site" description="Proton donor/acceptor" evidence="7">
    <location>
        <position position="174"/>
    </location>
</feature>
<keyword evidence="3 10" id="KW-0808">Transferase</keyword>
<dbReference type="SUPFAM" id="SSF55729">
    <property type="entry name" value="Acyl-CoA N-acyltransferases (Nat)"/>
    <property type="match status" value="1"/>
</dbReference>
<keyword evidence="4" id="KW-0479">Metal-binding</keyword>
<dbReference type="InterPro" id="IPR002717">
    <property type="entry name" value="HAT_MYST-type"/>
</dbReference>
<evidence type="ECO:0000256" key="3">
    <source>
        <dbReference type="ARBA" id="ARBA00022679"/>
    </source>
</evidence>
<dbReference type="GO" id="GO:0006357">
    <property type="term" value="P:regulation of transcription by RNA polymerase II"/>
    <property type="evidence" value="ECO:0007669"/>
    <property type="project" value="TreeGrafter"/>
</dbReference>
<evidence type="ECO:0000256" key="8">
    <source>
        <dbReference type="RuleBase" id="RU361211"/>
    </source>
</evidence>
<dbReference type="OrthoDB" id="787137at2759"/>
<dbReference type="OMA" id="MERCTIP"/>
<comment type="similarity">
    <text evidence="1 8">Belongs to the MYST (SAS/MOZ) family.</text>
</comment>
<evidence type="ECO:0000313" key="10">
    <source>
        <dbReference type="EMBL" id="EOB14072.1"/>
    </source>
</evidence>
<dbReference type="STRING" id="578461.R0KV26"/>
<dbReference type="GO" id="GO:0005634">
    <property type="term" value="C:nucleus"/>
    <property type="evidence" value="ECO:0007669"/>
    <property type="project" value="UniProtKB-SubCell"/>
</dbReference>
<keyword evidence="6" id="KW-0007">Acetylation</keyword>
<reference evidence="10 11" key="1">
    <citation type="journal article" date="2013" name="BMC Genomics">
        <title>Comparative genomics of parasitic silkworm microsporidia reveal an association between genome expansion and host adaptation.</title>
        <authorList>
            <person name="Pan G."/>
            <person name="Xu J."/>
            <person name="Li T."/>
            <person name="Xia Q."/>
            <person name="Liu S.L."/>
            <person name="Zhang G."/>
            <person name="Li S."/>
            <person name="Li C."/>
            <person name="Liu H."/>
            <person name="Yang L."/>
            <person name="Liu T."/>
            <person name="Zhang X."/>
            <person name="Wu Z."/>
            <person name="Fan W."/>
            <person name="Dang X."/>
            <person name="Xiang H."/>
            <person name="Tao M."/>
            <person name="Li Y."/>
            <person name="Hu J."/>
            <person name="Li Z."/>
            <person name="Lin L."/>
            <person name="Luo J."/>
            <person name="Geng L."/>
            <person name="Wang L."/>
            <person name="Long M."/>
            <person name="Wan Y."/>
            <person name="He N."/>
            <person name="Zhang Z."/>
            <person name="Lu C."/>
            <person name="Keeling P.J."/>
            <person name="Wang J."/>
            <person name="Xiang Z."/>
            <person name="Zhou Z."/>
        </authorList>
    </citation>
    <scope>NUCLEOTIDE SEQUENCE [LARGE SCALE GENOMIC DNA]</scope>
    <source>
        <strain evidence="11">CQ1 / CVCC 102059</strain>
    </source>
</reference>
<dbReference type="GO" id="GO:0003712">
    <property type="term" value="F:transcription coregulator activity"/>
    <property type="evidence" value="ECO:0007669"/>
    <property type="project" value="TreeGrafter"/>
</dbReference>